<gene>
    <name evidence="2" type="ORF">PIB30_027882</name>
</gene>
<keyword evidence="3" id="KW-1185">Reference proteome</keyword>
<evidence type="ECO:0000313" key="2">
    <source>
        <dbReference type="EMBL" id="MED6194372.1"/>
    </source>
</evidence>
<dbReference type="Pfam" id="PF10536">
    <property type="entry name" value="PMD"/>
    <property type="match status" value="1"/>
</dbReference>
<evidence type="ECO:0000313" key="3">
    <source>
        <dbReference type="Proteomes" id="UP001341840"/>
    </source>
</evidence>
<protein>
    <recommendedName>
        <fullName evidence="1">Aminotransferase-like plant mobile domain-containing protein</fullName>
    </recommendedName>
</protein>
<accession>A0ABU6X8Y3</accession>
<reference evidence="2 3" key="1">
    <citation type="journal article" date="2023" name="Plants (Basel)">
        <title>Bridging the Gap: Combining Genomics and Transcriptomics Approaches to Understand Stylosanthes scabra, an Orphan Legume from the Brazilian Caatinga.</title>
        <authorList>
            <person name="Ferreira-Neto J.R.C."/>
            <person name="da Silva M.D."/>
            <person name="Binneck E."/>
            <person name="de Melo N.F."/>
            <person name="da Silva R.H."/>
            <person name="de Melo A.L.T.M."/>
            <person name="Pandolfi V."/>
            <person name="Bustamante F.O."/>
            <person name="Brasileiro-Vidal A.C."/>
            <person name="Benko-Iseppon A.M."/>
        </authorList>
    </citation>
    <scope>NUCLEOTIDE SEQUENCE [LARGE SCALE GENOMIC DNA]</scope>
    <source>
        <tissue evidence="2">Leaves</tissue>
    </source>
</reference>
<comment type="caution">
    <text evidence="2">The sequence shown here is derived from an EMBL/GenBank/DDBJ whole genome shotgun (WGS) entry which is preliminary data.</text>
</comment>
<feature type="domain" description="Aminotransferase-like plant mobile" evidence="1">
    <location>
        <begin position="109"/>
        <end position="186"/>
    </location>
</feature>
<dbReference type="InterPro" id="IPR019557">
    <property type="entry name" value="AminoTfrase-like_pln_mobile"/>
</dbReference>
<name>A0ABU6X8Y3_9FABA</name>
<dbReference type="Proteomes" id="UP001341840">
    <property type="component" value="Unassembled WGS sequence"/>
</dbReference>
<dbReference type="PANTHER" id="PTHR46033:SF8">
    <property type="entry name" value="PROTEIN MAINTENANCE OF MERISTEMS-LIKE"/>
    <property type="match status" value="1"/>
</dbReference>
<evidence type="ECO:0000259" key="1">
    <source>
        <dbReference type="Pfam" id="PF10536"/>
    </source>
</evidence>
<dbReference type="EMBL" id="JASCZI010211557">
    <property type="protein sequence ID" value="MED6194372.1"/>
    <property type="molecule type" value="Genomic_DNA"/>
</dbReference>
<organism evidence="2 3">
    <name type="scientific">Stylosanthes scabra</name>
    <dbReference type="NCBI Taxonomy" id="79078"/>
    <lineage>
        <taxon>Eukaryota</taxon>
        <taxon>Viridiplantae</taxon>
        <taxon>Streptophyta</taxon>
        <taxon>Embryophyta</taxon>
        <taxon>Tracheophyta</taxon>
        <taxon>Spermatophyta</taxon>
        <taxon>Magnoliopsida</taxon>
        <taxon>eudicotyledons</taxon>
        <taxon>Gunneridae</taxon>
        <taxon>Pentapetalae</taxon>
        <taxon>rosids</taxon>
        <taxon>fabids</taxon>
        <taxon>Fabales</taxon>
        <taxon>Fabaceae</taxon>
        <taxon>Papilionoideae</taxon>
        <taxon>50 kb inversion clade</taxon>
        <taxon>dalbergioids sensu lato</taxon>
        <taxon>Dalbergieae</taxon>
        <taxon>Pterocarpus clade</taxon>
        <taxon>Stylosanthes</taxon>
    </lineage>
</organism>
<dbReference type="PANTHER" id="PTHR46033">
    <property type="entry name" value="PROTEIN MAIN-LIKE 2"/>
    <property type="match status" value="1"/>
</dbReference>
<proteinExistence type="predicted"/>
<sequence>MFHPNHHLRKSIATVHHHLSCLCHHPTTTTTSLSSNRFHSVRTEFFAGDPISAASSILSMTRNGKTPIKGSASTAAGSTIRNLSQPLLRSCFRKVDRISAAGPGSAGGRLLQWRSRLDRVTLDQFCWTPYHALGMQALIPDWMRSRGEIYTWRSAVPVMCFNFVHMHYIDRVIRQYGGEQPIPRASVDVTRFMSSTGRGDDVWWPERHIHPRGGRQ</sequence>
<dbReference type="InterPro" id="IPR044824">
    <property type="entry name" value="MAIN-like"/>
</dbReference>